<dbReference type="Proteomes" id="UP000295030">
    <property type="component" value="Unassembled WGS sequence"/>
</dbReference>
<dbReference type="RefSeq" id="WP_131833495.1">
    <property type="nucleotide sequence ID" value="NZ_SMFY01000001.1"/>
</dbReference>
<gene>
    <name evidence="1" type="ORF">EV667_0214</name>
</gene>
<evidence type="ECO:0008006" key="3">
    <source>
        <dbReference type="Google" id="ProtNLM"/>
    </source>
</evidence>
<dbReference type="PIRSF" id="PIRSF031796">
    <property type="entry name" value="UPC031796"/>
    <property type="match status" value="1"/>
</dbReference>
<protein>
    <recommendedName>
        <fullName evidence="3">DNA repair protein MmcB-related protein</fullName>
    </recommendedName>
</protein>
<dbReference type="EMBL" id="SMFY01000001">
    <property type="protein sequence ID" value="TCK30128.1"/>
    <property type="molecule type" value="Genomic_DNA"/>
</dbReference>
<keyword evidence="2" id="KW-1185">Reference proteome</keyword>
<accession>A0A4R1I5F0</accession>
<comment type="caution">
    <text evidence="1">The sequence shown here is derived from an EMBL/GenBank/DDBJ whole genome shotgun (WGS) entry which is preliminary data.</text>
</comment>
<reference evidence="1 2" key="1">
    <citation type="submission" date="2019-03" db="EMBL/GenBank/DDBJ databases">
        <title>Genomic Encyclopedia of Type Strains, Phase IV (KMG-IV): sequencing the most valuable type-strain genomes for metagenomic binning, comparative biology and taxonomic classification.</title>
        <authorList>
            <person name="Goeker M."/>
        </authorList>
    </citation>
    <scope>NUCLEOTIDE SEQUENCE [LARGE SCALE GENOMIC DNA]</scope>
    <source>
        <strain evidence="1 2">DSM 101</strain>
    </source>
</reference>
<sequence length="167" mass="18348">MSDTSFPDLVLPDLVMPPDGRQSETARGIQRGALRYLGARGLMGVPEFCLASGRRADIAALDMRGEVWVIEIKSSVIDFRTDRKWAEYRQHCDRLFFAVGPDFPLDILPEDTGILVADPFGAGLMREAPHHPMAGATRRALTLRFARAAAGRLMGLMDPEALRGVAL</sequence>
<evidence type="ECO:0000313" key="1">
    <source>
        <dbReference type="EMBL" id="TCK30128.1"/>
    </source>
</evidence>
<dbReference type="InterPro" id="IPR009394">
    <property type="entry name" value="MmcB-like"/>
</dbReference>
<name>A0A4R1I5F0_ANCAQ</name>
<proteinExistence type="predicted"/>
<evidence type="ECO:0000313" key="2">
    <source>
        <dbReference type="Proteomes" id="UP000295030"/>
    </source>
</evidence>
<organism evidence="1 2">
    <name type="scientific">Ancylobacter aquaticus</name>
    <dbReference type="NCBI Taxonomy" id="100"/>
    <lineage>
        <taxon>Bacteria</taxon>
        <taxon>Pseudomonadati</taxon>
        <taxon>Pseudomonadota</taxon>
        <taxon>Alphaproteobacteria</taxon>
        <taxon>Hyphomicrobiales</taxon>
        <taxon>Xanthobacteraceae</taxon>
        <taxon>Ancylobacter</taxon>
    </lineage>
</organism>
<dbReference type="OrthoDB" id="5194526at2"/>
<dbReference type="AlphaFoldDB" id="A0A4R1I5F0"/>
<dbReference type="Pfam" id="PF06319">
    <property type="entry name" value="MmcB-like"/>
    <property type="match status" value="1"/>
</dbReference>